<evidence type="ECO:0008006" key="5">
    <source>
        <dbReference type="Google" id="ProtNLM"/>
    </source>
</evidence>
<feature type="chain" id="PRO_5038596964" description="Lipoprotein" evidence="2">
    <location>
        <begin position="26"/>
        <end position="386"/>
    </location>
</feature>
<feature type="compositionally biased region" description="Acidic residues" evidence="1">
    <location>
        <begin position="156"/>
        <end position="165"/>
    </location>
</feature>
<dbReference type="AlphaFoldDB" id="A0A1G5EL55"/>
<keyword evidence="2" id="KW-0732">Signal</keyword>
<evidence type="ECO:0000256" key="1">
    <source>
        <dbReference type="SAM" id="MobiDB-lite"/>
    </source>
</evidence>
<feature type="signal peptide" evidence="2">
    <location>
        <begin position="1"/>
        <end position="25"/>
    </location>
</feature>
<dbReference type="OrthoDB" id="2005147at2"/>
<proteinExistence type="predicted"/>
<evidence type="ECO:0000256" key="2">
    <source>
        <dbReference type="SAM" id="SignalP"/>
    </source>
</evidence>
<gene>
    <name evidence="3" type="ORF">SAMN02910451_01995</name>
</gene>
<feature type="region of interest" description="Disordered" evidence="1">
    <location>
        <begin position="132"/>
        <end position="177"/>
    </location>
</feature>
<evidence type="ECO:0000313" key="3">
    <source>
        <dbReference type="EMBL" id="SCY27715.1"/>
    </source>
</evidence>
<name>A0A1G5EL55_9FIRM</name>
<sequence length="386" mass="41514">MEKEKISKKIVTGILASVLCVTALAGCGNKAADGMTVLEEKVPQQADSGIFKQEKIEGITKDGEYLEFFDLEGGRVITVAHGQDGKRRCVSFKPDGSDIKSFDIAGDGNSMSALFTADKDGNLYMQYQEFAEEKGGAEDEEGVAHAGENDGSLEAPGDDENDDANVGDSAPATEEGAEDISYKVSEAFLVKFDATGKEVLKKDIVDAFSGEENFSVNGLVWTQKDGLLFNTTKGIMKFDENSGLSSVMECSDFGDSYEGYCTLFKGADNQLFASIYRVDGEGYMCCKVDLDNKKLSDPLGVFNENYYDFFSGEGYDFFAADTDALYGYDGKSGKAVKVVDFPGSGMNPDVAGIVLNHAVIVSDKEIIADMPGGSEFTANICRLTKS</sequence>
<organism evidence="3 4">
    <name type="scientific">Butyrivibrio hungatei</name>
    <dbReference type="NCBI Taxonomy" id="185008"/>
    <lineage>
        <taxon>Bacteria</taxon>
        <taxon>Bacillati</taxon>
        <taxon>Bacillota</taxon>
        <taxon>Clostridia</taxon>
        <taxon>Lachnospirales</taxon>
        <taxon>Lachnospiraceae</taxon>
        <taxon>Butyrivibrio</taxon>
    </lineage>
</organism>
<dbReference type="Proteomes" id="UP000183047">
    <property type="component" value="Unassembled WGS sequence"/>
</dbReference>
<dbReference type="PROSITE" id="PS51257">
    <property type="entry name" value="PROKAR_LIPOPROTEIN"/>
    <property type="match status" value="1"/>
</dbReference>
<reference evidence="4" key="1">
    <citation type="submission" date="2016-10" db="EMBL/GenBank/DDBJ databases">
        <authorList>
            <person name="Varghese N."/>
            <person name="Submissions S."/>
        </authorList>
    </citation>
    <scope>NUCLEOTIDE SEQUENCE [LARGE SCALE GENOMIC DNA]</scope>
    <source>
        <strain evidence="4">XBD2006</strain>
    </source>
</reference>
<protein>
    <recommendedName>
        <fullName evidence="5">Lipoprotein</fullName>
    </recommendedName>
</protein>
<evidence type="ECO:0000313" key="4">
    <source>
        <dbReference type="Proteomes" id="UP000183047"/>
    </source>
</evidence>
<accession>A0A1G5EL55</accession>
<dbReference type="RefSeq" id="WP_074462563.1">
    <property type="nucleotide sequence ID" value="NZ_FMUR01000011.1"/>
</dbReference>
<keyword evidence="4" id="KW-1185">Reference proteome</keyword>
<dbReference type="EMBL" id="FMUR01000011">
    <property type="protein sequence ID" value="SCY27715.1"/>
    <property type="molecule type" value="Genomic_DNA"/>
</dbReference>